<evidence type="ECO:0000256" key="4">
    <source>
        <dbReference type="ARBA" id="ARBA00022737"/>
    </source>
</evidence>
<evidence type="ECO:0000313" key="8">
    <source>
        <dbReference type="EMBL" id="CAI9096660.1"/>
    </source>
</evidence>
<dbReference type="GO" id="GO:0071011">
    <property type="term" value="C:precatalytic spliceosome"/>
    <property type="evidence" value="ECO:0007669"/>
    <property type="project" value="TreeGrafter"/>
</dbReference>
<dbReference type="AlphaFoldDB" id="A0AAV1CNU6"/>
<keyword evidence="6" id="KW-0539">Nucleus</keyword>
<evidence type="ECO:0000256" key="6">
    <source>
        <dbReference type="ARBA" id="ARBA00023242"/>
    </source>
</evidence>
<dbReference type="GO" id="GO:0071014">
    <property type="term" value="C:post-mRNA release spliceosomal complex"/>
    <property type="evidence" value="ECO:0007669"/>
    <property type="project" value="TreeGrafter"/>
</dbReference>
<dbReference type="InterPro" id="IPR045075">
    <property type="entry name" value="Syf1-like"/>
</dbReference>
<evidence type="ECO:0000256" key="5">
    <source>
        <dbReference type="ARBA" id="ARBA00023187"/>
    </source>
</evidence>
<keyword evidence="5" id="KW-0508">mRNA splicing</keyword>
<name>A0AAV1CNU6_OLDCO</name>
<dbReference type="PANTHER" id="PTHR11246:SF3">
    <property type="entry name" value="CROOKED NECK-LIKE PROTEIN 1"/>
    <property type="match status" value="1"/>
</dbReference>
<dbReference type="InterPro" id="IPR003107">
    <property type="entry name" value="HAT"/>
</dbReference>
<evidence type="ECO:0000256" key="2">
    <source>
        <dbReference type="ARBA" id="ARBA00008644"/>
    </source>
</evidence>
<dbReference type="Pfam" id="PF05843">
    <property type="entry name" value="Suf"/>
    <property type="match status" value="1"/>
</dbReference>
<feature type="domain" description="Suppressor of forked" evidence="7">
    <location>
        <begin position="106"/>
        <end position="260"/>
    </location>
</feature>
<dbReference type="SUPFAM" id="SSF48452">
    <property type="entry name" value="TPR-like"/>
    <property type="match status" value="2"/>
</dbReference>
<evidence type="ECO:0000313" key="9">
    <source>
        <dbReference type="Proteomes" id="UP001161247"/>
    </source>
</evidence>
<comment type="similarity">
    <text evidence="2">Belongs to the crooked-neck family.</text>
</comment>
<sequence length="269" mass="31439">MASADPILYSANCRRKEFEDLLRQDPLNKSVRIEYAKWEEEESPQHLRIERARYIWLCAVAADRRDHTMWSNVYSYGRSDAWKCRCGSGDFRGLGDTETRPATGTWLNFAKFEAKYRDIARARTCFDKAVDQLMAVKDNVHEEGAEAAEQLFLAYAEFEEKCNEVENARRIYIKSLEHFLLQGVKSEKLCSKFVAFENLYGGGDREGVDEDDILWKKRFEYEDEVRKNPLSYDAWIKYATLERFSGGMERARSIFERAVDQLKLDTPEL</sequence>
<dbReference type="SMART" id="SM00386">
    <property type="entry name" value="HAT"/>
    <property type="match status" value="4"/>
</dbReference>
<proteinExistence type="inferred from homology"/>
<dbReference type="InterPro" id="IPR008847">
    <property type="entry name" value="Suf"/>
</dbReference>
<keyword evidence="4" id="KW-0677">Repeat</keyword>
<keyword evidence="3" id="KW-0507">mRNA processing</keyword>
<dbReference type="GO" id="GO:0000245">
    <property type="term" value="P:spliceosomal complex assembly"/>
    <property type="evidence" value="ECO:0007669"/>
    <property type="project" value="TreeGrafter"/>
</dbReference>
<dbReference type="InterPro" id="IPR011990">
    <property type="entry name" value="TPR-like_helical_dom_sf"/>
</dbReference>
<dbReference type="Gene3D" id="1.25.40.10">
    <property type="entry name" value="Tetratricopeptide repeat domain"/>
    <property type="match status" value="2"/>
</dbReference>
<reference evidence="8" key="1">
    <citation type="submission" date="2023-03" db="EMBL/GenBank/DDBJ databases">
        <authorList>
            <person name="Julca I."/>
        </authorList>
    </citation>
    <scope>NUCLEOTIDE SEQUENCE</scope>
</reference>
<comment type="subcellular location">
    <subcellularLocation>
        <location evidence="1">Nucleus</location>
    </subcellularLocation>
</comment>
<dbReference type="PANTHER" id="PTHR11246">
    <property type="entry name" value="PRE-MRNA SPLICING FACTOR"/>
    <property type="match status" value="1"/>
</dbReference>
<dbReference type="GO" id="GO:0000974">
    <property type="term" value="C:Prp19 complex"/>
    <property type="evidence" value="ECO:0007669"/>
    <property type="project" value="TreeGrafter"/>
</dbReference>
<evidence type="ECO:0000256" key="3">
    <source>
        <dbReference type="ARBA" id="ARBA00022664"/>
    </source>
</evidence>
<dbReference type="Proteomes" id="UP001161247">
    <property type="component" value="Chromosome 2"/>
</dbReference>
<accession>A0AAV1CNU6</accession>
<dbReference type="GO" id="GO:0071007">
    <property type="term" value="C:U2-type catalytic step 2 spliceosome"/>
    <property type="evidence" value="ECO:0007669"/>
    <property type="project" value="TreeGrafter"/>
</dbReference>
<keyword evidence="9" id="KW-1185">Reference proteome</keyword>
<dbReference type="EMBL" id="OX459119">
    <property type="protein sequence ID" value="CAI9096660.1"/>
    <property type="molecule type" value="Genomic_DNA"/>
</dbReference>
<gene>
    <name evidence="8" type="ORF">OLC1_LOCUS7361</name>
</gene>
<organism evidence="8 9">
    <name type="scientific">Oldenlandia corymbosa var. corymbosa</name>
    <dbReference type="NCBI Taxonomy" id="529605"/>
    <lineage>
        <taxon>Eukaryota</taxon>
        <taxon>Viridiplantae</taxon>
        <taxon>Streptophyta</taxon>
        <taxon>Embryophyta</taxon>
        <taxon>Tracheophyta</taxon>
        <taxon>Spermatophyta</taxon>
        <taxon>Magnoliopsida</taxon>
        <taxon>eudicotyledons</taxon>
        <taxon>Gunneridae</taxon>
        <taxon>Pentapetalae</taxon>
        <taxon>asterids</taxon>
        <taxon>lamiids</taxon>
        <taxon>Gentianales</taxon>
        <taxon>Rubiaceae</taxon>
        <taxon>Rubioideae</taxon>
        <taxon>Spermacoceae</taxon>
        <taxon>Hedyotis-Oldenlandia complex</taxon>
        <taxon>Oldenlandia</taxon>
    </lineage>
</organism>
<protein>
    <submittedName>
        <fullName evidence="8">OLC1v1032858C1</fullName>
    </submittedName>
</protein>
<evidence type="ECO:0000259" key="7">
    <source>
        <dbReference type="Pfam" id="PF05843"/>
    </source>
</evidence>
<evidence type="ECO:0000256" key="1">
    <source>
        <dbReference type="ARBA" id="ARBA00004123"/>
    </source>
</evidence>